<dbReference type="SUPFAM" id="SSF53756">
    <property type="entry name" value="UDP-Glycosyltransferase/glycogen phosphorylase"/>
    <property type="match status" value="1"/>
</dbReference>
<comment type="caution">
    <text evidence="5">The sequence shown here is derived from an EMBL/GenBank/DDBJ whole genome shotgun (WGS) entry which is preliminary data.</text>
</comment>
<reference evidence="5 6" key="1">
    <citation type="journal article" date="2016" name="Front. Microbiol.">
        <title>Genomic Resource of Rice Seed Associated Bacteria.</title>
        <authorList>
            <person name="Midha S."/>
            <person name="Bansal K."/>
            <person name="Sharma S."/>
            <person name="Kumar N."/>
            <person name="Patil P.P."/>
            <person name="Chaudhry V."/>
            <person name="Patil P.B."/>
        </authorList>
    </citation>
    <scope>NUCLEOTIDE SEQUENCE [LARGE SCALE GENOMIC DNA]</scope>
    <source>
        <strain evidence="5 6">NS220</strain>
    </source>
</reference>
<dbReference type="PANTHER" id="PTHR45947">
    <property type="entry name" value="SULFOQUINOVOSYL TRANSFERASE SQD2"/>
    <property type="match status" value="1"/>
</dbReference>
<evidence type="ECO:0000256" key="3">
    <source>
        <dbReference type="ARBA" id="ARBA00022679"/>
    </source>
</evidence>
<evidence type="ECO:0000313" key="6">
    <source>
        <dbReference type="Proteomes" id="UP000075025"/>
    </source>
</evidence>
<dbReference type="EMBL" id="LDRT01000118">
    <property type="protein sequence ID" value="KTR90887.1"/>
    <property type="molecule type" value="Genomic_DNA"/>
</dbReference>
<dbReference type="OrthoDB" id="9809227at2"/>
<dbReference type="Gene3D" id="3.40.50.2000">
    <property type="entry name" value="Glycogen Phosphorylase B"/>
    <property type="match status" value="2"/>
</dbReference>
<dbReference type="InterPro" id="IPR028098">
    <property type="entry name" value="Glyco_trans_4-like_N"/>
</dbReference>
<dbReference type="GO" id="GO:0016757">
    <property type="term" value="F:glycosyltransferase activity"/>
    <property type="evidence" value="ECO:0007669"/>
    <property type="project" value="UniProtKB-KW"/>
</dbReference>
<dbReference type="GO" id="GO:1901137">
    <property type="term" value="P:carbohydrate derivative biosynthetic process"/>
    <property type="evidence" value="ECO:0007669"/>
    <property type="project" value="UniProtKB-ARBA"/>
</dbReference>
<dbReference type="RefSeq" id="WP_058624794.1">
    <property type="nucleotide sequence ID" value="NZ_LDRT01000118.1"/>
</dbReference>
<evidence type="ECO:0000313" key="5">
    <source>
        <dbReference type="EMBL" id="KTR90887.1"/>
    </source>
</evidence>
<organism evidence="5 6">
    <name type="scientific">Microbacterium testaceum</name>
    <name type="common">Aureobacterium testaceum</name>
    <name type="synonym">Brevibacterium testaceum</name>
    <dbReference type="NCBI Taxonomy" id="2033"/>
    <lineage>
        <taxon>Bacteria</taxon>
        <taxon>Bacillati</taxon>
        <taxon>Actinomycetota</taxon>
        <taxon>Actinomycetes</taxon>
        <taxon>Micrococcales</taxon>
        <taxon>Microbacteriaceae</taxon>
        <taxon>Microbacterium</taxon>
    </lineage>
</organism>
<name>A0A147ETV0_MICTE</name>
<gene>
    <name evidence="5" type="ORF">NS220_14870</name>
</gene>
<dbReference type="AlphaFoldDB" id="A0A147ETV0"/>
<dbReference type="InterPro" id="IPR050194">
    <property type="entry name" value="Glycosyltransferase_grp1"/>
</dbReference>
<dbReference type="Pfam" id="PF13692">
    <property type="entry name" value="Glyco_trans_1_4"/>
    <property type="match status" value="1"/>
</dbReference>
<feature type="domain" description="Glycosyltransferase subfamily 4-like N-terminal" evidence="4">
    <location>
        <begin position="26"/>
        <end position="185"/>
    </location>
</feature>
<keyword evidence="3" id="KW-0808">Transferase</keyword>
<dbReference type="PANTHER" id="PTHR45947:SF3">
    <property type="entry name" value="SULFOQUINOVOSYL TRANSFERASE SQD2"/>
    <property type="match status" value="1"/>
</dbReference>
<evidence type="ECO:0000259" key="4">
    <source>
        <dbReference type="Pfam" id="PF13439"/>
    </source>
</evidence>
<dbReference type="Proteomes" id="UP000075025">
    <property type="component" value="Unassembled WGS sequence"/>
</dbReference>
<protein>
    <recommendedName>
        <fullName evidence="1">D-inositol 3-phosphate glycosyltransferase</fullName>
    </recommendedName>
</protein>
<accession>A0A147ETV0</accession>
<keyword evidence="2" id="KW-0328">Glycosyltransferase</keyword>
<evidence type="ECO:0000256" key="1">
    <source>
        <dbReference type="ARBA" id="ARBA00021292"/>
    </source>
</evidence>
<dbReference type="Pfam" id="PF13439">
    <property type="entry name" value="Glyco_transf_4"/>
    <property type="match status" value="1"/>
</dbReference>
<evidence type="ECO:0000256" key="2">
    <source>
        <dbReference type="ARBA" id="ARBA00022676"/>
    </source>
</evidence>
<dbReference type="PATRIC" id="fig|2033.6.peg.400"/>
<proteinExistence type="predicted"/>
<sequence length="378" mass="40979">MTRASRPLRVLVVAPSRYPLRQPHAGGLEATVWDRVRWLRARGHEVTLCAAEGSDFLSDIPEFRLPTPEWTRPEDSSDTDYPLGYALSVDAAFDAARQRLIADRHLFDVVDNHSLHPAPIRWSDEAGIPVVTTLHTPPLESLLEAAAEVRDSPHRFVAVSQATARAWSVEGIDAFVFPNGIDTDQWTRGNGGTSWVWSGRVVPEKAPHLAIEAARAVGAHIVLAGRIGDVDYFEQEVVPRLGPHARYVGPLRQPDLCRLVGSSAVALVTPMWEEPFGLVIAEALATGTPVAAFDIGGVSEVLAGMPGSATVTAGDVVALGKAAADLAAHGAREPLTRVWTRRAAVRQHSLAQRYREVERVLSHVAQPVAARRVPAVSW</sequence>